<evidence type="ECO:0000259" key="1">
    <source>
        <dbReference type="Pfam" id="PF09664"/>
    </source>
</evidence>
<dbReference type="EMBL" id="JBHSEP010000012">
    <property type="protein sequence ID" value="MFC4599917.1"/>
    <property type="molecule type" value="Genomic_DNA"/>
</dbReference>
<dbReference type="InterPro" id="IPR024466">
    <property type="entry name" value="CHP02679_N"/>
</dbReference>
<reference evidence="4" key="1">
    <citation type="journal article" date="2019" name="Int. J. Syst. Evol. Microbiol.">
        <title>The Global Catalogue of Microorganisms (GCM) 10K type strain sequencing project: providing services to taxonomists for standard genome sequencing and annotation.</title>
        <authorList>
            <consortium name="The Broad Institute Genomics Platform"/>
            <consortium name="The Broad Institute Genome Sequencing Center for Infectious Disease"/>
            <person name="Wu L."/>
            <person name="Ma J."/>
        </authorList>
    </citation>
    <scope>NUCLEOTIDE SEQUENCE [LARGE SCALE GENOMIC DNA]</scope>
    <source>
        <strain evidence="4">CCUG 49571</strain>
    </source>
</reference>
<dbReference type="InterPro" id="IPR024465">
    <property type="entry name" value="DUF2399"/>
</dbReference>
<evidence type="ECO:0000313" key="4">
    <source>
        <dbReference type="Proteomes" id="UP001596028"/>
    </source>
</evidence>
<feature type="domain" description="Conserved hypothetical protein CHP02679 N terminus" evidence="2">
    <location>
        <begin position="40"/>
        <end position="311"/>
    </location>
</feature>
<organism evidence="3 4">
    <name type="scientific">Cohnella hongkongensis</name>
    <dbReference type="NCBI Taxonomy" id="178337"/>
    <lineage>
        <taxon>Bacteria</taxon>
        <taxon>Bacillati</taxon>
        <taxon>Bacillota</taxon>
        <taxon>Bacilli</taxon>
        <taxon>Bacillales</taxon>
        <taxon>Paenibacillaceae</taxon>
        <taxon>Cohnella</taxon>
    </lineage>
</organism>
<keyword evidence="4" id="KW-1185">Reference proteome</keyword>
<evidence type="ECO:0000313" key="3">
    <source>
        <dbReference type="EMBL" id="MFC4599917.1"/>
    </source>
</evidence>
<dbReference type="Pfam" id="PF11796">
    <property type="entry name" value="DUF3323"/>
    <property type="match status" value="1"/>
</dbReference>
<dbReference type="Proteomes" id="UP001596028">
    <property type="component" value="Unassembled WGS sequence"/>
</dbReference>
<evidence type="ECO:0000259" key="2">
    <source>
        <dbReference type="Pfam" id="PF11796"/>
    </source>
</evidence>
<sequence length="512" mass="57723">MTEAQSKLEEAVRAYFGQSGFRRFLAALRAKFQASDSRPRGYVELNRPTEEEFEALDGFYGTYTPDRSQSVYRYSIRRFERLMLASRFQLSIPELLRILYGPEVRTRGQQRAATAESWEAMIREAMEPLRASAVQAPCGETGEAGETERELLSCRGRIAEWIEGMREETSPGVRILRKLFASAPEEARHGLTNAIRALLSLAEVHARSGLRSEREPIRLPVLSAQVTGDAHALDWRHPLGRLFWWGLVACFHSREAEPFVFSAACSDMEADEDPPGRERSEPSLSQAQLIREGYRRGGVADDDLSSQVMFFAPGWDLRWEERVLTLRQVEKMAGAAPGTLRCSALFAVENPSVFAVLTDAAVKRYEQIRTKMQASVGAAELPLLVCVNGQPSVAVVKLLELVLGDPAQEEDGPQFLYSGDLDVKGLEIALGLQQRFTLRYRPWRMNSGHYNRHSHRGIPLTEAERLRLEAADIPWEPKLGSIIAAAGFKLHQELWVNELERDWLDAFEQALH</sequence>
<feature type="domain" description="DUF2399" evidence="1">
    <location>
        <begin position="323"/>
        <end position="502"/>
    </location>
</feature>
<dbReference type="RefSeq" id="WP_378098575.1">
    <property type="nucleotide sequence ID" value="NZ_JBHSEP010000012.1"/>
</dbReference>
<dbReference type="Pfam" id="PF09664">
    <property type="entry name" value="DUF2399"/>
    <property type="match status" value="1"/>
</dbReference>
<name>A0ABV9FGP0_9BACL</name>
<gene>
    <name evidence="3" type="ORF">ACFO3S_16805</name>
</gene>
<comment type="caution">
    <text evidence="3">The sequence shown here is derived from an EMBL/GenBank/DDBJ whole genome shotgun (WGS) entry which is preliminary data.</text>
</comment>
<proteinExistence type="predicted"/>
<protein>
    <submittedName>
        <fullName evidence="3">TIGR02679 domain-containing protein</fullName>
    </submittedName>
</protein>
<accession>A0ABV9FGP0</accession>